<reference evidence="3" key="1">
    <citation type="submission" date="2017-05" db="EMBL/GenBank/DDBJ databases">
        <title>Complete and WGS of Bordetella genogroups.</title>
        <authorList>
            <person name="Spilker T."/>
            <person name="Lipuma J."/>
        </authorList>
    </citation>
    <scope>NUCLEOTIDE SEQUENCE [LARGE SCALE GENOMIC DNA]</scope>
    <source>
        <strain evidence="3">AU16122</strain>
    </source>
</reference>
<protein>
    <recommendedName>
        <fullName evidence="1">Endonuclease/exonuclease/phosphatase domain-containing protein</fullName>
    </recommendedName>
</protein>
<feature type="domain" description="Endonuclease/exonuclease/phosphatase" evidence="1">
    <location>
        <begin position="35"/>
        <end position="246"/>
    </location>
</feature>
<dbReference type="InterPro" id="IPR051916">
    <property type="entry name" value="GPI-anchor_lipid_remodeler"/>
</dbReference>
<organism evidence="2 3">
    <name type="scientific">Bordetella genomosp. 10</name>
    <dbReference type="NCBI Taxonomy" id="1416804"/>
    <lineage>
        <taxon>Bacteria</taxon>
        <taxon>Pseudomonadati</taxon>
        <taxon>Pseudomonadota</taxon>
        <taxon>Betaproteobacteria</taxon>
        <taxon>Burkholderiales</taxon>
        <taxon>Alcaligenaceae</taxon>
        <taxon>Bordetella</taxon>
    </lineage>
</organism>
<evidence type="ECO:0000313" key="3">
    <source>
        <dbReference type="Proteomes" id="UP000216020"/>
    </source>
</evidence>
<sequence>MSGLNGDAPLSLKLLTVNAHKGFTFFNRKFILPELRDAVRAVGPDLVFLQEVLGAHEGHAARFAGWPATSQYEFLADSIWADFAYGRNAVYPQGHHGNAVLSKFPIVHAENMDVSVDGHEKRGLLHCVIEPPGRPQVHAICVHLGLQEAHRQRQLNLLCARIEREIPRGHPVLIAGDFNDWRLRAHGKLSRCAGLEEVFVSTQGVAARTFPARWPLLRLDRIYVRNIGRFRPLALATRPWMHLSDHAPLAAEVEL</sequence>
<accession>A0A261RZ72</accession>
<dbReference type="SUPFAM" id="SSF56219">
    <property type="entry name" value="DNase I-like"/>
    <property type="match status" value="1"/>
</dbReference>
<dbReference type="EMBL" id="NEVM01000005">
    <property type="protein sequence ID" value="OZI30386.1"/>
    <property type="molecule type" value="Genomic_DNA"/>
</dbReference>
<dbReference type="PANTHER" id="PTHR14859:SF1">
    <property type="entry name" value="PGAP2-INTERACTING PROTEIN"/>
    <property type="match status" value="1"/>
</dbReference>
<evidence type="ECO:0000259" key="1">
    <source>
        <dbReference type="Pfam" id="PF03372"/>
    </source>
</evidence>
<dbReference type="InterPro" id="IPR036691">
    <property type="entry name" value="Endo/exonu/phosph_ase_sf"/>
</dbReference>
<dbReference type="Gene3D" id="3.60.10.10">
    <property type="entry name" value="Endonuclease/exonuclease/phosphatase"/>
    <property type="match status" value="1"/>
</dbReference>
<dbReference type="Proteomes" id="UP000216020">
    <property type="component" value="Unassembled WGS sequence"/>
</dbReference>
<evidence type="ECO:0000313" key="2">
    <source>
        <dbReference type="EMBL" id="OZI30386.1"/>
    </source>
</evidence>
<name>A0A261RZ72_9BORD</name>
<dbReference type="PANTHER" id="PTHR14859">
    <property type="entry name" value="CALCOFLUOR WHITE HYPERSENSITIVE PROTEIN PRECURSOR"/>
    <property type="match status" value="1"/>
</dbReference>
<dbReference type="GO" id="GO:0016020">
    <property type="term" value="C:membrane"/>
    <property type="evidence" value="ECO:0007669"/>
    <property type="project" value="GOC"/>
</dbReference>
<dbReference type="GO" id="GO:0006506">
    <property type="term" value="P:GPI anchor biosynthetic process"/>
    <property type="evidence" value="ECO:0007669"/>
    <property type="project" value="TreeGrafter"/>
</dbReference>
<dbReference type="GO" id="GO:0003824">
    <property type="term" value="F:catalytic activity"/>
    <property type="evidence" value="ECO:0007669"/>
    <property type="project" value="InterPro"/>
</dbReference>
<dbReference type="OrthoDB" id="9793162at2"/>
<dbReference type="Pfam" id="PF03372">
    <property type="entry name" value="Exo_endo_phos"/>
    <property type="match status" value="1"/>
</dbReference>
<dbReference type="AlphaFoldDB" id="A0A261RZ72"/>
<comment type="caution">
    <text evidence="2">The sequence shown here is derived from an EMBL/GenBank/DDBJ whole genome shotgun (WGS) entry which is preliminary data.</text>
</comment>
<dbReference type="InterPro" id="IPR005135">
    <property type="entry name" value="Endo/exonuclease/phosphatase"/>
</dbReference>
<dbReference type="RefSeq" id="WP_094854814.1">
    <property type="nucleotide sequence ID" value="NZ_NEVM01000005.1"/>
</dbReference>
<keyword evidence="3" id="KW-1185">Reference proteome</keyword>
<gene>
    <name evidence="2" type="ORF">CAL29_20345</name>
</gene>
<proteinExistence type="predicted"/>